<dbReference type="InterPro" id="IPR035979">
    <property type="entry name" value="RBD_domain_sf"/>
</dbReference>
<dbReference type="GO" id="GO:0003676">
    <property type="term" value="F:nucleic acid binding"/>
    <property type="evidence" value="ECO:0007669"/>
    <property type="project" value="InterPro"/>
</dbReference>
<name>A0A2C5YDJ3_9HYPO</name>
<dbReference type="OrthoDB" id="3508416at2759"/>
<reference evidence="1 2" key="1">
    <citation type="submission" date="2017-06" db="EMBL/GenBank/DDBJ databases">
        <title>Ant-infecting Ophiocordyceps genomes reveal a high diversity of potential behavioral manipulation genes and a possible major role for enterotoxins.</title>
        <authorList>
            <person name="De Bekker C."/>
            <person name="Evans H.C."/>
            <person name="Brachmann A."/>
            <person name="Hughes D.P."/>
        </authorList>
    </citation>
    <scope>NUCLEOTIDE SEQUENCE [LARGE SCALE GENOMIC DNA]</scope>
    <source>
        <strain evidence="1 2">Map64</strain>
    </source>
</reference>
<protein>
    <recommendedName>
        <fullName evidence="3">RRM domain-containing protein</fullName>
    </recommendedName>
</protein>
<organism evidence="1 2">
    <name type="scientific">Ophiocordyceps australis</name>
    <dbReference type="NCBI Taxonomy" id="1399860"/>
    <lineage>
        <taxon>Eukaryota</taxon>
        <taxon>Fungi</taxon>
        <taxon>Dikarya</taxon>
        <taxon>Ascomycota</taxon>
        <taxon>Pezizomycotina</taxon>
        <taxon>Sordariomycetes</taxon>
        <taxon>Hypocreomycetidae</taxon>
        <taxon>Hypocreales</taxon>
        <taxon>Ophiocordycipitaceae</taxon>
        <taxon>Ophiocordyceps</taxon>
    </lineage>
</organism>
<sequence>MASQASPVALGANHSMPNIQLPIHQLDKPASPSTPRSKPDFYDARLAQASIAPVPARFTPSPHCNALLPVEQRGVDAASRDAPFATNPSLQPLLDNELLAASLRQNWALSTCPYGSRCLEAGVCLYQCAGRLDAAPSPWPASYPCRSLIPLLPSGLMPITGPQGVYAPEQAMPRPCNSLETASAAQDPAAVSQASRTACHCYQPCQPHLTNPYVPNHGRQVVDAKNEAMLTPLPPWVDDASLSMKPAMSAVEEPHAMLASLPRPRLEPPRRKPVPLPTVQTKPVEEITIPGQDIQESSFDTYQLSQALPLVAKSPSASLQTLQHPTRSQRHSIGGNSAGGFLPMLAVSAPEKRRHSLSLSQLLHQQQQELDGDGTRFSIRYHGMHTESNASADHLAPEQNCALWLTNLPADVSYSELLATIRHIGRIWCSYINLPDGIKHHTAAAKVVFFSPCAAQKLLTQAWTSSIVIRGHRVRVSHNRIKSDRNDVAGPASRVLIITGSAEFVHPQNLRLWFSQRFIFQEDDARMLISAPHRAVCEFRFGSYRCQSQMGKMALEKDRPDGFEKVEFGDDPCEVGDSLVSYGIAAERIQGKGL</sequence>
<dbReference type="InterPro" id="IPR012677">
    <property type="entry name" value="Nucleotide-bd_a/b_plait_sf"/>
</dbReference>
<evidence type="ECO:0000313" key="1">
    <source>
        <dbReference type="EMBL" id="PHH65044.1"/>
    </source>
</evidence>
<accession>A0A2C5YDJ3</accession>
<keyword evidence="2" id="KW-1185">Reference proteome</keyword>
<evidence type="ECO:0008006" key="3">
    <source>
        <dbReference type="Google" id="ProtNLM"/>
    </source>
</evidence>
<comment type="caution">
    <text evidence="1">The sequence shown here is derived from an EMBL/GenBank/DDBJ whole genome shotgun (WGS) entry which is preliminary data.</text>
</comment>
<dbReference type="EMBL" id="NJET01000022">
    <property type="protein sequence ID" value="PHH65044.1"/>
    <property type="molecule type" value="Genomic_DNA"/>
</dbReference>
<dbReference type="AlphaFoldDB" id="A0A2C5YDJ3"/>
<dbReference type="SUPFAM" id="SSF54928">
    <property type="entry name" value="RNA-binding domain, RBD"/>
    <property type="match status" value="1"/>
</dbReference>
<evidence type="ECO:0000313" key="2">
    <source>
        <dbReference type="Proteomes" id="UP000226192"/>
    </source>
</evidence>
<proteinExistence type="predicted"/>
<dbReference type="Proteomes" id="UP000226192">
    <property type="component" value="Unassembled WGS sequence"/>
</dbReference>
<gene>
    <name evidence="1" type="ORF">CDD81_3442</name>
</gene>
<dbReference type="Gene3D" id="3.30.70.330">
    <property type="match status" value="1"/>
</dbReference>
<dbReference type="STRING" id="1399860.A0A2C5YDJ3"/>